<protein>
    <submittedName>
        <fullName evidence="4">Beta-glucosidase</fullName>
    </submittedName>
</protein>
<evidence type="ECO:0000313" key="4">
    <source>
        <dbReference type="EMBL" id="GGP21143.1"/>
    </source>
</evidence>
<dbReference type="SUPFAM" id="SSF52279">
    <property type="entry name" value="Beta-D-glucan exohydrolase, C-terminal domain"/>
    <property type="match status" value="1"/>
</dbReference>
<reference evidence="5" key="1">
    <citation type="journal article" date="2019" name="Int. J. Syst. Evol. Microbiol.">
        <title>The Global Catalogue of Microorganisms (GCM) 10K type strain sequencing project: providing services to taxonomists for standard genome sequencing and annotation.</title>
        <authorList>
            <consortium name="The Broad Institute Genomics Platform"/>
            <consortium name="The Broad Institute Genome Sequencing Center for Infectious Disease"/>
            <person name="Wu L."/>
            <person name="Ma J."/>
        </authorList>
    </citation>
    <scope>NUCLEOTIDE SEQUENCE [LARGE SCALE GENOMIC DNA]</scope>
    <source>
        <strain evidence="5">CGMCC 1.8859</strain>
    </source>
</reference>
<dbReference type="InterPro" id="IPR013783">
    <property type="entry name" value="Ig-like_fold"/>
</dbReference>
<keyword evidence="5" id="KW-1185">Reference proteome</keyword>
<dbReference type="RefSeq" id="WP_188704101.1">
    <property type="nucleotide sequence ID" value="NZ_BMLX01000002.1"/>
</dbReference>
<dbReference type="Gene3D" id="3.20.20.300">
    <property type="entry name" value="Glycoside hydrolase, family 3, N-terminal domain"/>
    <property type="match status" value="1"/>
</dbReference>
<evidence type="ECO:0000259" key="3">
    <source>
        <dbReference type="SMART" id="SM01217"/>
    </source>
</evidence>
<comment type="similarity">
    <text evidence="1">Belongs to the glycosyl hydrolase 3 family.</text>
</comment>
<dbReference type="InterPro" id="IPR017853">
    <property type="entry name" value="GH"/>
</dbReference>
<dbReference type="SUPFAM" id="SSF51445">
    <property type="entry name" value="(Trans)glycosidases"/>
    <property type="match status" value="1"/>
</dbReference>
<feature type="domain" description="Fibronectin type III-like" evidence="3">
    <location>
        <begin position="693"/>
        <end position="762"/>
    </location>
</feature>
<evidence type="ECO:0000256" key="2">
    <source>
        <dbReference type="ARBA" id="ARBA00022801"/>
    </source>
</evidence>
<dbReference type="PRINTS" id="PR00133">
    <property type="entry name" value="GLHYDRLASE3"/>
</dbReference>
<proteinExistence type="inferred from homology"/>
<evidence type="ECO:0000313" key="5">
    <source>
        <dbReference type="Proteomes" id="UP000637267"/>
    </source>
</evidence>
<accession>A0ABQ2P923</accession>
<organism evidence="4 5">
    <name type="scientific">Silvimonas iriomotensis</name>
    <dbReference type="NCBI Taxonomy" id="449662"/>
    <lineage>
        <taxon>Bacteria</taxon>
        <taxon>Pseudomonadati</taxon>
        <taxon>Pseudomonadota</taxon>
        <taxon>Betaproteobacteria</taxon>
        <taxon>Neisseriales</taxon>
        <taxon>Chitinibacteraceae</taxon>
        <taxon>Silvimonas</taxon>
    </lineage>
</organism>
<keyword evidence="2" id="KW-0378">Hydrolase</keyword>
<dbReference type="InterPro" id="IPR036881">
    <property type="entry name" value="Glyco_hydro_3_C_sf"/>
</dbReference>
<dbReference type="InterPro" id="IPR050288">
    <property type="entry name" value="Cellulose_deg_GH3"/>
</dbReference>
<gene>
    <name evidence="4" type="ORF">GCM10010970_19030</name>
</gene>
<evidence type="ECO:0000256" key="1">
    <source>
        <dbReference type="ARBA" id="ARBA00005336"/>
    </source>
</evidence>
<dbReference type="PANTHER" id="PTHR42715">
    <property type="entry name" value="BETA-GLUCOSIDASE"/>
    <property type="match status" value="1"/>
</dbReference>
<dbReference type="InterPro" id="IPR026891">
    <property type="entry name" value="Fn3-like"/>
</dbReference>
<dbReference type="SMART" id="SM01217">
    <property type="entry name" value="Fn3_like"/>
    <property type="match status" value="1"/>
</dbReference>
<dbReference type="Pfam" id="PF00933">
    <property type="entry name" value="Glyco_hydro_3"/>
    <property type="match status" value="1"/>
</dbReference>
<dbReference type="InterPro" id="IPR036962">
    <property type="entry name" value="Glyco_hydro_3_N_sf"/>
</dbReference>
<dbReference type="Pfam" id="PF01915">
    <property type="entry name" value="Glyco_hydro_3_C"/>
    <property type="match status" value="1"/>
</dbReference>
<name>A0ABQ2P923_9NEIS</name>
<comment type="caution">
    <text evidence="4">The sequence shown here is derived from an EMBL/GenBank/DDBJ whole genome shotgun (WGS) entry which is preliminary data.</text>
</comment>
<dbReference type="InterPro" id="IPR002772">
    <property type="entry name" value="Glyco_hydro_3_C"/>
</dbReference>
<dbReference type="Gene3D" id="2.60.40.10">
    <property type="entry name" value="Immunoglobulins"/>
    <property type="match status" value="1"/>
</dbReference>
<dbReference type="Proteomes" id="UP000637267">
    <property type="component" value="Unassembled WGS sequence"/>
</dbReference>
<dbReference type="EMBL" id="BMLX01000002">
    <property type="protein sequence ID" value="GGP21143.1"/>
    <property type="molecule type" value="Genomic_DNA"/>
</dbReference>
<dbReference type="Gene3D" id="3.40.50.1700">
    <property type="entry name" value="Glycoside hydrolase family 3 C-terminal domain"/>
    <property type="match status" value="1"/>
</dbReference>
<sequence>MTAIYKDPSQPVAARVADLLARMTLDEKIAQMHAFWLILSEDGQHSVRADSFTGASDQDSLQKRLQLGLGQITRPLGSHKVDAAAGVRAFNALQKTMVEQTRLGIPVMSHEECLVGLMASGATLFPSALAFGATWNPALIEQMAAAIGAEARSIGCHQGLAPVLDVSRDVRWGRTEETFGEDPYLVGVMATRYVRGLQGEQRDLLATLKHYVGHSFSEGARNHAPVHLGWRELNDIFMLPFEMAVKQANAGSVMPAYHDIDNEPCHASRHLLTDVLRDQWGFDGLVVADYVGVSLLYQHHGVAADPAEAAAQSFNAGLDIELPGDDCATRLSDALARGLISPARIDEIVGRVLTEKFRLGLFENPYVDEHAIALRTPHALALAREVARQSVVILENNGTLPLNPAARQRIAVIGPTADDSLAMLGGYSFPVHLILSKDQQTQAEPNVVTPLAGLRQIFGTDQVSYAQGCAILEERKYGSPVFPGDVANSTELAHASPVSQNADHIGAAVAAAQNADIAIVCVGDLAGLFQTGTVGEGSDADTLNLPGVQQQLLQAVVETGKPVIVVLTGGRPYNLQGLEQRVAALVMSFTGGEQAGIALAEVLAGIVEPSGRMTISVPKNVGAVPYFYNHKLKSAGTPIAFHFGSAYPFGYGQSYTTFAFDQLRVAADTVDIHTGEIAFTFDITNTGNRAGVEIPQIYVRDKLASAVRPVKELKAFGRIELAAGERKTVEVRVPVDMLNFTGSSGQRIVEPGEFDIQIGASSNDIRLTTMVTVTGQTRTLARDWRMESTCRTAS</sequence>
<dbReference type="Pfam" id="PF14310">
    <property type="entry name" value="Fn3-like"/>
    <property type="match status" value="1"/>
</dbReference>
<dbReference type="PANTHER" id="PTHR42715:SF3">
    <property type="entry name" value="BETA-GLUCOSIDASE B-RELATED"/>
    <property type="match status" value="1"/>
</dbReference>
<dbReference type="InterPro" id="IPR001764">
    <property type="entry name" value="Glyco_hydro_3_N"/>
</dbReference>